<sequence length="561" mass="60459">MAASALVTASSAMTDVRSERSVLAFGAEKYMDANLRMQAENYSVDNHIKPMNGLIAPWFDLSQERAEYSLRKVAILFEENGVFSELTSNLHSAACHLIENEKAAGPIASRKELKPGYAIVHKVTSEPERQVARNNLVGDKILEKEQHLRDVGIEPPGELYPTDTAEIHFGEKHLQLVDAVDTTNFQFTESSSRLSPSTFSSVKTFLMENGIPLKSTTVKRRMRRKGNGGGDSGCRSTSNNGGSGVSHSASASTSGGAGREGRCRPERGDGQWGVKAGALGGPGDPEASWKWLRGLQLPEIFACPFSSVRHVPKRVRDDFVGAMRWVLRNLSGDHEDFWRMLGVAPRMVLAPQPGGRKKFILVEPFDEGRTAGKGDTVPCLILVFLPPCLEPQTLEALEALHPHRDGLPAPVRVAPLVLEEAVPVEAVCRQSAASEPGCSSSSLSISVSSLTPGMYGVPAIQHACEQIVSNKVPEEILLWLIGARLVALLKPGGGVRPIACGEVLRRLAGKAVCRQMRMRFAAHFGAPPEHGTTSTAAQVGFGVQGAADVCVCACTRYVRSV</sequence>
<protein>
    <submittedName>
        <fullName evidence="2">Uncharacterized protein</fullName>
    </submittedName>
</protein>
<feature type="compositionally biased region" description="Basic and acidic residues" evidence="1">
    <location>
        <begin position="259"/>
        <end position="269"/>
    </location>
</feature>
<dbReference type="EMBL" id="LGRX02034156">
    <property type="protein sequence ID" value="KAK3238646.1"/>
    <property type="molecule type" value="Genomic_DNA"/>
</dbReference>
<accession>A0AAE0BL84</accession>
<evidence type="ECO:0000313" key="3">
    <source>
        <dbReference type="Proteomes" id="UP001190700"/>
    </source>
</evidence>
<gene>
    <name evidence="2" type="ORF">CYMTET_51356</name>
</gene>
<comment type="caution">
    <text evidence="2">The sequence shown here is derived from an EMBL/GenBank/DDBJ whole genome shotgun (WGS) entry which is preliminary data.</text>
</comment>
<organism evidence="2 3">
    <name type="scientific">Cymbomonas tetramitiformis</name>
    <dbReference type="NCBI Taxonomy" id="36881"/>
    <lineage>
        <taxon>Eukaryota</taxon>
        <taxon>Viridiplantae</taxon>
        <taxon>Chlorophyta</taxon>
        <taxon>Pyramimonadophyceae</taxon>
        <taxon>Pyramimonadales</taxon>
        <taxon>Pyramimonadaceae</taxon>
        <taxon>Cymbomonas</taxon>
    </lineage>
</organism>
<reference evidence="2 3" key="1">
    <citation type="journal article" date="2015" name="Genome Biol. Evol.">
        <title>Comparative Genomics of a Bacterivorous Green Alga Reveals Evolutionary Causalities and Consequences of Phago-Mixotrophic Mode of Nutrition.</title>
        <authorList>
            <person name="Burns J.A."/>
            <person name="Paasch A."/>
            <person name="Narechania A."/>
            <person name="Kim E."/>
        </authorList>
    </citation>
    <scope>NUCLEOTIDE SEQUENCE [LARGE SCALE GENOMIC DNA]</scope>
    <source>
        <strain evidence="2 3">PLY_AMNH</strain>
    </source>
</reference>
<dbReference type="Proteomes" id="UP001190700">
    <property type="component" value="Unassembled WGS sequence"/>
</dbReference>
<evidence type="ECO:0000256" key="1">
    <source>
        <dbReference type="SAM" id="MobiDB-lite"/>
    </source>
</evidence>
<keyword evidence="3" id="KW-1185">Reference proteome</keyword>
<proteinExistence type="predicted"/>
<feature type="compositionally biased region" description="Basic residues" evidence="1">
    <location>
        <begin position="217"/>
        <end position="226"/>
    </location>
</feature>
<name>A0AAE0BL84_9CHLO</name>
<feature type="compositionally biased region" description="Low complexity" evidence="1">
    <location>
        <begin position="236"/>
        <end position="254"/>
    </location>
</feature>
<feature type="region of interest" description="Disordered" evidence="1">
    <location>
        <begin position="217"/>
        <end position="280"/>
    </location>
</feature>
<dbReference type="AlphaFoldDB" id="A0AAE0BL84"/>
<evidence type="ECO:0000313" key="2">
    <source>
        <dbReference type="EMBL" id="KAK3238646.1"/>
    </source>
</evidence>